<protein>
    <submittedName>
        <fullName evidence="2">Zinc ribbon domain-containing protein</fullName>
    </submittedName>
</protein>
<name>A0A4R0J8U1_9ACTN</name>
<dbReference type="EMBL" id="SJKC01000001">
    <property type="protein sequence ID" value="TCC42287.1"/>
    <property type="molecule type" value="Genomic_DNA"/>
</dbReference>
<keyword evidence="1" id="KW-0472">Membrane</keyword>
<evidence type="ECO:0000313" key="3">
    <source>
        <dbReference type="Proteomes" id="UP000294225"/>
    </source>
</evidence>
<evidence type="ECO:0000313" key="2">
    <source>
        <dbReference type="EMBL" id="TCC42287.1"/>
    </source>
</evidence>
<accession>A0A4R0J8U1</accession>
<reference evidence="2 3" key="1">
    <citation type="submission" date="2019-02" db="EMBL/GenBank/DDBJ databases">
        <title>Kribbella capetownensis sp. nov. and Kribbella speibonae sp. nov., isolated from soil.</title>
        <authorList>
            <person name="Curtis S.M."/>
            <person name="Norton I."/>
            <person name="Everest G.J."/>
            <person name="Meyers P.R."/>
        </authorList>
    </citation>
    <scope>NUCLEOTIDE SEQUENCE [LARGE SCALE GENOMIC DNA]</scope>
    <source>
        <strain evidence="2 3">YM55</strain>
    </source>
</reference>
<keyword evidence="1" id="KW-1133">Transmembrane helix</keyword>
<organism evidence="2 3">
    <name type="scientific">Kribbella speibonae</name>
    <dbReference type="NCBI Taxonomy" id="1572660"/>
    <lineage>
        <taxon>Bacteria</taxon>
        <taxon>Bacillati</taxon>
        <taxon>Actinomycetota</taxon>
        <taxon>Actinomycetes</taxon>
        <taxon>Propionibacteriales</taxon>
        <taxon>Kribbellaceae</taxon>
        <taxon>Kribbella</taxon>
    </lineage>
</organism>
<dbReference type="AlphaFoldDB" id="A0A4R0J8U1"/>
<sequence>MKECFSCGAGNRPGATYCGTCGKPLPPVEADVEPAADSPPSDATRYLCAAVQLNSQFADHVVRDILDEEFKAPPASPDVDLVPVILHAIAARKRHLVRDVLLTLLLASAVWGVYSPRYVVVLLALALCWVVVVGETLVATYGVVANDLRPERFDPKALSSSDPEITRRLEQVATARRGNVTVYSAYEPFVGSGVLVKAESFTLNTKRAAEGRDAESFTALEIHDFVKRKLCDLRTGQVALSDRVFVDGRDIRDDRRFLPDRLAVPKAKVDRSLVRSLIVEPEDRARSYLTVQISGWRGQVVVSTFLRFVVTPHGLVYEVTHCVLPPVRDEFQEVDRLLPEPTARQAIRIGGRAVRRTPGHVVRAPFAVVAHLLGPVTAARQRSRQRREIVSSLRFDYGSARSPRETVSDRSFQRYFQQLDGALYIKVIEERMLQAVEQFFEAKGIDTAELTQRQTVIQNNGVLVTTGGSITAGSVAAGTGARATAALRKAAKAARQGVNEATGRN</sequence>
<gene>
    <name evidence="2" type="ORF">E0H92_11885</name>
</gene>
<keyword evidence="1" id="KW-0812">Transmembrane</keyword>
<dbReference type="RefSeq" id="WP_131496229.1">
    <property type="nucleotide sequence ID" value="NZ_SJKC01000001.1"/>
</dbReference>
<feature type="transmembrane region" description="Helical" evidence="1">
    <location>
        <begin position="96"/>
        <end position="114"/>
    </location>
</feature>
<evidence type="ECO:0000256" key="1">
    <source>
        <dbReference type="SAM" id="Phobius"/>
    </source>
</evidence>
<feature type="transmembrane region" description="Helical" evidence="1">
    <location>
        <begin position="120"/>
        <end position="144"/>
    </location>
</feature>
<comment type="caution">
    <text evidence="2">The sequence shown here is derived from an EMBL/GenBank/DDBJ whole genome shotgun (WGS) entry which is preliminary data.</text>
</comment>
<dbReference type="Proteomes" id="UP000294225">
    <property type="component" value="Unassembled WGS sequence"/>
</dbReference>
<proteinExistence type="predicted"/>